<feature type="domain" description="Xylose isomerase-like TIM barrel" evidence="4">
    <location>
        <begin position="90"/>
        <end position="289"/>
    </location>
</feature>
<dbReference type="EMBL" id="BNJK01000001">
    <property type="protein sequence ID" value="GHO90898.1"/>
    <property type="molecule type" value="Genomic_DNA"/>
</dbReference>
<evidence type="ECO:0000259" key="4">
    <source>
        <dbReference type="Pfam" id="PF01261"/>
    </source>
</evidence>
<dbReference type="Pfam" id="PF01261">
    <property type="entry name" value="AP_endonuc_2"/>
    <property type="match status" value="1"/>
</dbReference>
<evidence type="ECO:0000313" key="6">
    <source>
        <dbReference type="Proteomes" id="UP000597444"/>
    </source>
</evidence>
<accession>A0A8J3IE71</accession>
<dbReference type="GO" id="GO:0019301">
    <property type="term" value="P:rhamnose catabolic process"/>
    <property type="evidence" value="ECO:0007669"/>
    <property type="project" value="TreeGrafter"/>
</dbReference>
<dbReference type="Proteomes" id="UP000597444">
    <property type="component" value="Unassembled WGS sequence"/>
</dbReference>
<dbReference type="NCBIfam" id="TIGR02635">
    <property type="entry name" value="RhaI_grampos"/>
    <property type="match status" value="1"/>
</dbReference>
<sequence>MSMSDSAYSLFVQQQTDRGIDVEQVKARLKELKVETPSWGYGDSGTRFKVFKQVGVPRNPFEKLDDAAQVHRLTGICPSVALHIPWDKVDDYDQLQQHAASLNLTLGAINPNLFQDDDYIFGSLCNSNPAIRRRAVEHMLECIEIARTVNSSIISLWLADGTNYPGQDSIRGRKHRLLETLTEVYQALDPNMRLLIEYKFFEPAFYHTDLGDWGMAYNMALKLGDQAQVLVDTGHHAQGTNVEQIVAYLLDEQKLGGFHFNNRKYADDDLIVGSVNPYELFLIFYQILDAHADANKGIQQTAENIAYMIDQSHCIEPKIPAMIRSVLNVHTQYAKALLINLDEVKAAQEKQDVLGAENAVREAFEFDVTPLLHVVREEMGVPINPMRAYLESGYADSIKPRGKGGASW</sequence>
<evidence type="ECO:0000256" key="3">
    <source>
        <dbReference type="ARBA" id="ARBA00023235"/>
    </source>
</evidence>
<reference evidence="5" key="1">
    <citation type="submission" date="2020-10" db="EMBL/GenBank/DDBJ databases">
        <title>Taxonomic study of unclassified bacteria belonging to the class Ktedonobacteria.</title>
        <authorList>
            <person name="Yabe S."/>
            <person name="Wang C.M."/>
            <person name="Zheng Y."/>
            <person name="Sakai Y."/>
            <person name="Cavaletti L."/>
            <person name="Monciardini P."/>
            <person name="Donadio S."/>
        </authorList>
    </citation>
    <scope>NUCLEOTIDE SEQUENCE</scope>
    <source>
        <strain evidence="5">ID150040</strain>
    </source>
</reference>
<dbReference type="InterPro" id="IPR013022">
    <property type="entry name" value="Xyl_isomerase-like_TIM-brl"/>
</dbReference>
<dbReference type="PANTHER" id="PTHR30268">
    <property type="entry name" value="L-RHAMNOSE ISOMERASE"/>
    <property type="match status" value="1"/>
</dbReference>
<organism evidence="5 6">
    <name type="scientific">Reticulibacter mediterranei</name>
    <dbReference type="NCBI Taxonomy" id="2778369"/>
    <lineage>
        <taxon>Bacteria</taxon>
        <taxon>Bacillati</taxon>
        <taxon>Chloroflexota</taxon>
        <taxon>Ktedonobacteria</taxon>
        <taxon>Ktedonobacterales</taxon>
        <taxon>Reticulibacteraceae</taxon>
        <taxon>Reticulibacter</taxon>
    </lineage>
</organism>
<dbReference type="PANTHER" id="PTHR30268:SF0">
    <property type="entry name" value="L-RHAMNOSE ISOMERASE"/>
    <property type="match status" value="1"/>
</dbReference>
<dbReference type="AlphaFoldDB" id="A0A8J3IE71"/>
<dbReference type="SUPFAM" id="SSF51658">
    <property type="entry name" value="Xylose isomerase-like"/>
    <property type="match status" value="1"/>
</dbReference>
<dbReference type="Gene3D" id="3.20.20.150">
    <property type="entry name" value="Divalent-metal-dependent TIM barrel enzymes"/>
    <property type="match status" value="1"/>
</dbReference>
<gene>
    <name evidence="5" type="ORF">KSF_009460</name>
</gene>
<dbReference type="InterPro" id="IPR036237">
    <property type="entry name" value="Xyl_isomerase-like_sf"/>
</dbReference>
<comment type="caution">
    <text evidence="5">The sequence shown here is derived from an EMBL/GenBank/DDBJ whole genome shotgun (WGS) entry which is preliminary data.</text>
</comment>
<evidence type="ECO:0000256" key="2">
    <source>
        <dbReference type="ARBA" id="ARBA00023211"/>
    </source>
</evidence>
<dbReference type="GO" id="GO:0019324">
    <property type="term" value="P:L-lyxose metabolic process"/>
    <property type="evidence" value="ECO:0007669"/>
    <property type="project" value="TreeGrafter"/>
</dbReference>
<evidence type="ECO:0000313" key="5">
    <source>
        <dbReference type="EMBL" id="GHO90898.1"/>
    </source>
</evidence>
<keyword evidence="2" id="KW-0464">Manganese</keyword>
<keyword evidence="3 5" id="KW-0413">Isomerase</keyword>
<dbReference type="InterPro" id="IPR013457">
    <property type="entry name" value="Rhamnose_iso-rel"/>
</dbReference>
<proteinExistence type="predicted"/>
<keyword evidence="1" id="KW-0479">Metal-binding</keyword>
<evidence type="ECO:0000256" key="1">
    <source>
        <dbReference type="ARBA" id="ARBA00022723"/>
    </source>
</evidence>
<name>A0A8J3IE71_9CHLR</name>
<dbReference type="GO" id="GO:0046872">
    <property type="term" value="F:metal ion binding"/>
    <property type="evidence" value="ECO:0007669"/>
    <property type="project" value="UniProtKB-KW"/>
</dbReference>
<keyword evidence="6" id="KW-1185">Reference proteome</keyword>
<dbReference type="GO" id="GO:0008740">
    <property type="term" value="F:L-rhamnose isomerase activity"/>
    <property type="evidence" value="ECO:0007669"/>
    <property type="project" value="TreeGrafter"/>
</dbReference>
<dbReference type="InterPro" id="IPR050337">
    <property type="entry name" value="L-rhamnose_isomerase"/>
</dbReference>
<protein>
    <submittedName>
        <fullName evidence="5">L-rhamnose isomerase</fullName>
    </submittedName>
</protein>